<keyword evidence="1" id="KW-0472">Membrane</keyword>
<protein>
    <submittedName>
        <fullName evidence="2">Uncharacterized protein</fullName>
    </submittedName>
</protein>
<reference evidence="2" key="2">
    <citation type="submission" date="2021-08" db="EMBL/GenBank/DDBJ databases">
        <authorList>
            <person name="Tani A."/>
            <person name="Ola A."/>
            <person name="Ogura Y."/>
            <person name="Katsura K."/>
            <person name="Hayashi T."/>
        </authorList>
    </citation>
    <scope>NUCLEOTIDE SEQUENCE</scope>
    <source>
        <strain evidence="2">DSM 23674</strain>
    </source>
</reference>
<sequence>MYPVVAVLLLMVLVAIIGSLPTTGPWGFAAIAIIVAALVVPWTQAE</sequence>
<reference evidence="2" key="1">
    <citation type="journal article" date="2021" name="Front. Microbiol.">
        <title>Comprehensive Comparative Genomics and Phenotyping of Methylobacterium Species.</title>
        <authorList>
            <person name="Alessa O."/>
            <person name="Ogura Y."/>
            <person name="Fujitani Y."/>
            <person name="Takami H."/>
            <person name="Hayashi T."/>
            <person name="Sahin N."/>
            <person name="Tani A."/>
        </authorList>
    </citation>
    <scope>NUCLEOTIDE SEQUENCE</scope>
    <source>
        <strain evidence="2">DSM 23674</strain>
    </source>
</reference>
<name>A0ABQ4TGJ2_9HYPH</name>
<keyword evidence="1" id="KW-0812">Transmembrane</keyword>
<keyword evidence="3" id="KW-1185">Reference proteome</keyword>
<keyword evidence="1" id="KW-1133">Transmembrane helix</keyword>
<organism evidence="2 3">
    <name type="scientific">Methylobacterium thuringiense</name>
    <dbReference type="NCBI Taxonomy" id="1003091"/>
    <lineage>
        <taxon>Bacteria</taxon>
        <taxon>Pseudomonadati</taxon>
        <taxon>Pseudomonadota</taxon>
        <taxon>Alphaproteobacteria</taxon>
        <taxon>Hyphomicrobiales</taxon>
        <taxon>Methylobacteriaceae</taxon>
        <taxon>Methylobacterium</taxon>
    </lineage>
</organism>
<evidence type="ECO:0000313" key="3">
    <source>
        <dbReference type="Proteomes" id="UP001055101"/>
    </source>
</evidence>
<evidence type="ECO:0000256" key="1">
    <source>
        <dbReference type="SAM" id="Phobius"/>
    </source>
</evidence>
<gene>
    <name evidence="2" type="ORF">EKPJFOCH_0372</name>
</gene>
<comment type="caution">
    <text evidence="2">The sequence shown here is derived from an EMBL/GenBank/DDBJ whole genome shotgun (WGS) entry which is preliminary data.</text>
</comment>
<dbReference type="RefSeq" id="WP_187272577.1">
    <property type="nucleotide sequence ID" value="NZ_BPRA01000001.1"/>
</dbReference>
<accession>A0ABQ4TGJ2</accession>
<dbReference type="EMBL" id="BPRA01000001">
    <property type="protein sequence ID" value="GJE53904.1"/>
    <property type="molecule type" value="Genomic_DNA"/>
</dbReference>
<evidence type="ECO:0000313" key="2">
    <source>
        <dbReference type="EMBL" id="GJE53904.1"/>
    </source>
</evidence>
<proteinExistence type="predicted"/>
<feature type="transmembrane region" description="Helical" evidence="1">
    <location>
        <begin position="28"/>
        <end position="45"/>
    </location>
</feature>
<dbReference type="Proteomes" id="UP001055101">
    <property type="component" value="Unassembled WGS sequence"/>
</dbReference>